<protein>
    <submittedName>
        <fullName evidence="1">Uncharacterized protein</fullName>
    </submittedName>
</protein>
<dbReference type="EMBL" id="JARIHO010000028">
    <property type="protein sequence ID" value="KAJ7339010.1"/>
    <property type="molecule type" value="Genomic_DNA"/>
</dbReference>
<sequence length="353" mass="38507">MLEDVWARAPDEQENDLGEWLGLHTNRIGPANGGVLYRKNGCTGGGRKDLTEPAAHIRRRIECGSEVCEVSGTTVNGRAAYLLRHLRTRTDAITEAAGFCVHGWFDFSDRGKVVLNEPTIIGGKGFGSGQGGEKVGNPRIVVGRDLTASAILILLPNASQIASRSGYEELEKGSKFCKETHLALYDPKVAWNIKSRNACDITSHVERDAAACEYVRKENIGIAKQWKKTDAEAKAKHENVLDAPGILTLFGRAGGDVILKIKCLPWLANLRASMPNQTIDAWFEIGLDECGFILHRKRGGWARIAAGMVGEGREEENGSVADGSVDSSGIKAQKWLESRGCQNWTAEGRRKIL</sequence>
<reference evidence="1" key="1">
    <citation type="submission" date="2023-03" db="EMBL/GenBank/DDBJ databases">
        <title>Massive genome expansion in bonnet fungi (Mycena s.s.) driven by repeated elements and novel gene families across ecological guilds.</title>
        <authorList>
            <consortium name="Lawrence Berkeley National Laboratory"/>
            <person name="Harder C.B."/>
            <person name="Miyauchi S."/>
            <person name="Viragh M."/>
            <person name="Kuo A."/>
            <person name="Thoen E."/>
            <person name="Andreopoulos B."/>
            <person name="Lu D."/>
            <person name="Skrede I."/>
            <person name="Drula E."/>
            <person name="Henrissat B."/>
            <person name="Morin E."/>
            <person name="Kohler A."/>
            <person name="Barry K."/>
            <person name="LaButti K."/>
            <person name="Morin E."/>
            <person name="Salamov A."/>
            <person name="Lipzen A."/>
            <person name="Mereny Z."/>
            <person name="Hegedus B."/>
            <person name="Baldrian P."/>
            <person name="Stursova M."/>
            <person name="Weitz H."/>
            <person name="Taylor A."/>
            <person name="Grigoriev I.V."/>
            <person name="Nagy L.G."/>
            <person name="Martin F."/>
            <person name="Kauserud H."/>
        </authorList>
    </citation>
    <scope>NUCLEOTIDE SEQUENCE</scope>
    <source>
        <strain evidence="1">CBHHK002</strain>
    </source>
</reference>
<gene>
    <name evidence="1" type="ORF">DFH08DRAFT_812407</name>
</gene>
<keyword evidence="2" id="KW-1185">Reference proteome</keyword>
<name>A0AAD7EN83_9AGAR</name>
<proteinExistence type="predicted"/>
<evidence type="ECO:0000313" key="1">
    <source>
        <dbReference type="EMBL" id="KAJ7339010.1"/>
    </source>
</evidence>
<accession>A0AAD7EN83</accession>
<comment type="caution">
    <text evidence="1">The sequence shown here is derived from an EMBL/GenBank/DDBJ whole genome shotgun (WGS) entry which is preliminary data.</text>
</comment>
<dbReference type="AlphaFoldDB" id="A0AAD7EN83"/>
<evidence type="ECO:0000313" key="2">
    <source>
        <dbReference type="Proteomes" id="UP001218218"/>
    </source>
</evidence>
<organism evidence="1 2">
    <name type="scientific">Mycena albidolilacea</name>
    <dbReference type="NCBI Taxonomy" id="1033008"/>
    <lineage>
        <taxon>Eukaryota</taxon>
        <taxon>Fungi</taxon>
        <taxon>Dikarya</taxon>
        <taxon>Basidiomycota</taxon>
        <taxon>Agaricomycotina</taxon>
        <taxon>Agaricomycetes</taxon>
        <taxon>Agaricomycetidae</taxon>
        <taxon>Agaricales</taxon>
        <taxon>Marasmiineae</taxon>
        <taxon>Mycenaceae</taxon>
        <taxon>Mycena</taxon>
    </lineage>
</organism>
<dbReference type="Proteomes" id="UP001218218">
    <property type="component" value="Unassembled WGS sequence"/>
</dbReference>